<dbReference type="InterPro" id="IPR011013">
    <property type="entry name" value="Gal_mutarotase_sf_dom"/>
</dbReference>
<proteinExistence type="inferred from homology"/>
<dbReference type="InterPro" id="IPR027291">
    <property type="entry name" value="Glyco_hydro_38_N_sf"/>
</dbReference>
<dbReference type="Gene3D" id="3.20.110.10">
    <property type="entry name" value="Glycoside hydrolase 38, N terminal domain"/>
    <property type="match status" value="1"/>
</dbReference>
<dbReference type="EMBL" id="BLAD01000035">
    <property type="protein sequence ID" value="GER98129.1"/>
    <property type="molecule type" value="Genomic_DNA"/>
</dbReference>
<accession>A0A5M3VQ29</accession>
<dbReference type="Proteomes" id="UP000334990">
    <property type="component" value="Unassembled WGS sequence"/>
</dbReference>
<dbReference type="InterPro" id="IPR013780">
    <property type="entry name" value="Glyco_hydro_b"/>
</dbReference>
<dbReference type="InterPro" id="IPR011682">
    <property type="entry name" value="Glyco_hydro_38_C"/>
</dbReference>
<keyword evidence="7" id="KW-1185">Reference proteome</keyword>
<protein>
    <submittedName>
        <fullName evidence="6">Alpha-mannosidase</fullName>
    </submittedName>
</protein>
<keyword evidence="2" id="KW-0479">Metal-binding</keyword>
<dbReference type="GO" id="GO:0006013">
    <property type="term" value="P:mannose metabolic process"/>
    <property type="evidence" value="ECO:0007669"/>
    <property type="project" value="InterPro"/>
</dbReference>
<reference evidence="6 7" key="1">
    <citation type="submission" date="2019-10" db="EMBL/GenBank/DDBJ databases">
        <title>Whole genome shotgun sequence of Acrocarpospora corrugata NBRC 13972.</title>
        <authorList>
            <person name="Ichikawa N."/>
            <person name="Kimura A."/>
            <person name="Kitahashi Y."/>
            <person name="Komaki H."/>
            <person name="Oguchi A."/>
        </authorList>
    </citation>
    <scope>NUCLEOTIDE SEQUENCE [LARGE SCALE GENOMIC DNA]</scope>
    <source>
        <strain evidence="6 7">NBRC 13972</strain>
    </source>
</reference>
<evidence type="ECO:0000256" key="3">
    <source>
        <dbReference type="ARBA" id="ARBA00022801"/>
    </source>
</evidence>
<evidence type="ECO:0000256" key="1">
    <source>
        <dbReference type="ARBA" id="ARBA00009792"/>
    </source>
</evidence>
<evidence type="ECO:0000256" key="4">
    <source>
        <dbReference type="ARBA" id="ARBA00023295"/>
    </source>
</evidence>
<dbReference type="GO" id="GO:0030246">
    <property type="term" value="F:carbohydrate binding"/>
    <property type="evidence" value="ECO:0007669"/>
    <property type="project" value="InterPro"/>
</dbReference>
<dbReference type="InterPro" id="IPR018905">
    <property type="entry name" value="A-galactase_NEW3"/>
</dbReference>
<dbReference type="InterPro" id="IPR011330">
    <property type="entry name" value="Glyco_hydro/deAcase_b/a-brl"/>
</dbReference>
<gene>
    <name evidence="6" type="ORF">Acor_01910</name>
</gene>
<dbReference type="InterPro" id="IPR015341">
    <property type="entry name" value="Glyco_hydro_38_cen"/>
</dbReference>
<comment type="caution">
    <text evidence="6">The sequence shown here is derived from an EMBL/GenBank/DDBJ whole genome shotgun (WGS) entry which is preliminary data.</text>
</comment>
<dbReference type="RefSeq" id="WP_218034058.1">
    <property type="nucleotide sequence ID" value="NZ_BAAABN010000006.1"/>
</dbReference>
<dbReference type="Pfam" id="PF09261">
    <property type="entry name" value="Alpha-mann_mid"/>
    <property type="match status" value="1"/>
</dbReference>
<evidence type="ECO:0000259" key="5">
    <source>
        <dbReference type="SMART" id="SM00872"/>
    </source>
</evidence>
<dbReference type="CDD" id="cd10786">
    <property type="entry name" value="GH38N_AMII_like"/>
    <property type="match status" value="1"/>
</dbReference>
<dbReference type="Pfam" id="PF10633">
    <property type="entry name" value="NPCBM_assoc"/>
    <property type="match status" value="1"/>
</dbReference>
<dbReference type="Pfam" id="PF01074">
    <property type="entry name" value="Glyco_hydro_38N"/>
    <property type="match status" value="1"/>
</dbReference>
<dbReference type="GO" id="GO:0046872">
    <property type="term" value="F:metal ion binding"/>
    <property type="evidence" value="ECO:0007669"/>
    <property type="project" value="UniProtKB-KW"/>
</dbReference>
<feature type="domain" description="Glycoside hydrolase family 38 central" evidence="5">
    <location>
        <begin position="412"/>
        <end position="483"/>
    </location>
</feature>
<comment type="similarity">
    <text evidence="1">Belongs to the glycosyl hydrolase 38 family.</text>
</comment>
<dbReference type="PANTHER" id="PTHR46017:SF1">
    <property type="entry name" value="ALPHA-MANNOSIDASE 2C1"/>
    <property type="match status" value="1"/>
</dbReference>
<keyword evidence="4" id="KW-0326">Glycosidase</keyword>
<dbReference type="GO" id="GO:0009313">
    <property type="term" value="P:oligosaccharide catabolic process"/>
    <property type="evidence" value="ECO:0007669"/>
    <property type="project" value="TreeGrafter"/>
</dbReference>
<evidence type="ECO:0000256" key="2">
    <source>
        <dbReference type="ARBA" id="ARBA00022723"/>
    </source>
</evidence>
<dbReference type="PANTHER" id="PTHR46017">
    <property type="entry name" value="ALPHA-MANNOSIDASE 2C1"/>
    <property type="match status" value="1"/>
</dbReference>
<dbReference type="Gene3D" id="2.70.98.30">
    <property type="entry name" value="Golgi alpha-mannosidase II, domain 4"/>
    <property type="match status" value="2"/>
</dbReference>
<sequence length="1382" mass="148883">MLTIDAVESTELFAGPDDAPRQILRVRTSADSPIDLRVSGEAEGRLTGVPGTGLHEIPVTTGAPPGTVLSVVVEASGAAGTATASGTLTVAEPGWTVFLVSHFHYDPVWWNTQAGYASEWDALPDAQGDRMSFQFTAFQLIDAHLELARRDPDYRFVLAEVDYLKPYWDAFPENREIIGNLVDEGRLEIMGGTYNEPNSNLTGAETTIRNAVYGVGFQRDILGGAPATAWQLDSFGHDPQFPGLMADAGLTSSAWARGPFHQWGPMLQMGTYDTPHGDPSGMQFRSEFEWISPSGRGLLTHYMAAHYSAGWSMDSAQTLPDAEESVYGLFLRMKTVAATRNVLVPVGTDYSPPNKWLTEIHRDWNARYAWPKFLCALPRDFFTSVSAELAETGARLSPQSRDMNPIYTGKDVSYIDTKQAQRAAENELLDAEKFAALACLAGDAAYPEAALDKAWRQLVYGAHHDAITGTESDQVYLDLLAGWREAYDLAKEVHEDALRHLAARVDNRAGGDGHRVTVFNALTWPRTDVVRVRVPAPFRGLTDEHGTPVPAVLEGADDGHAEIVFVAEAPSLGYRTYLLAEPAHPIPATVDPTRWRAVERVTIANGHHRLTVDPARGGGVASLVDMATGDELITPGEVGNEIVVYEEYHEHPVFREGPWHLLPTGASAGSASVPALSVRAERSPLGERLTVEGALGAIRYTQVITLWHGVDRVDCVTHLDGFEGSDQLLRLRWPCAIPGAKPVSEVGHAVVGRPFAHPDVDAAEHPWTLDNPAYQWFGLSSMARVSTGATFGVAEIIVPREADTAELGRDLALRLAQSGVTATCTHAEGTRYGLLSFDSNLPDVRIVVGGPEDNVFAAEVLADSRHREELARLLAAGEPGVLWIPAARTPAEAFRPDADVRSAADLPVLIIAGPDLRAAVAAVVDDLADSVVRAACAVDPGEPAEHRTVAVLNRGIPGFAVDVEGRLHLSLMRSSTGWPSGVWIDPPRRTAPDGSGFQLQHWSHSFEYALASGAGDWRDADVVARAHDFSHPLRAVTETAHDGPLPATASLLTVEPAGQAMLAAFKAAGNPTAHGRGPAEPGRFTARLYEPHGREVAFRLSSQVPFAAAALADVLEVETGEAKTRDGVLHGVLTPSQIATYVLRADTDEEGSAALGRDAEPAQPVFSRFWLHNRGSGPIGYQPMSVHARLDGHTVHVTLASDRTDAATEGKLQVIPPPGWDASPTDQVTRLTPGDWTGFDVTLTPPGEPEPGPWPVAVQLEHDGQLHEDVVFVGGQPGAGALQVNVQPIELTPGQRARWVVGLRNTARFDIRGEAQVISPWGTWDLAGPGVHPVAVAAGAADELVVEFDVPLNARPGSWWLLVKCMWFGRVSYSPAVPMVIR</sequence>
<name>A0A5M3VQ29_9ACTN</name>
<dbReference type="SUPFAM" id="SSF74650">
    <property type="entry name" value="Galactose mutarotase-like"/>
    <property type="match status" value="2"/>
</dbReference>
<keyword evidence="3" id="KW-0378">Hydrolase</keyword>
<organism evidence="6 7">
    <name type="scientific">Acrocarpospora corrugata</name>
    <dbReference type="NCBI Taxonomy" id="35763"/>
    <lineage>
        <taxon>Bacteria</taxon>
        <taxon>Bacillati</taxon>
        <taxon>Actinomycetota</taxon>
        <taxon>Actinomycetes</taxon>
        <taxon>Streptosporangiales</taxon>
        <taxon>Streptosporangiaceae</taxon>
        <taxon>Acrocarpospora</taxon>
    </lineage>
</organism>
<dbReference type="SMART" id="SM00872">
    <property type="entry name" value="Alpha-mann_mid"/>
    <property type="match status" value="1"/>
</dbReference>
<evidence type="ECO:0000313" key="6">
    <source>
        <dbReference type="EMBL" id="GER98129.1"/>
    </source>
</evidence>
<dbReference type="InterPro" id="IPR000602">
    <property type="entry name" value="Glyco_hydro_38_N"/>
</dbReference>
<dbReference type="Gene3D" id="2.60.40.1180">
    <property type="entry name" value="Golgi alpha-mannosidase II"/>
    <property type="match status" value="1"/>
</dbReference>
<dbReference type="InterPro" id="IPR028995">
    <property type="entry name" value="Glyco_hydro_57/38_cen_sf"/>
</dbReference>
<dbReference type="InterPro" id="IPR037094">
    <property type="entry name" value="Glyco_hydro_38_cen_sf"/>
</dbReference>
<dbReference type="GO" id="GO:0004559">
    <property type="term" value="F:alpha-mannosidase activity"/>
    <property type="evidence" value="ECO:0007669"/>
    <property type="project" value="InterPro"/>
</dbReference>
<evidence type="ECO:0000313" key="7">
    <source>
        <dbReference type="Proteomes" id="UP000334990"/>
    </source>
</evidence>
<dbReference type="Pfam" id="PF07748">
    <property type="entry name" value="Glyco_hydro_38C"/>
    <property type="match status" value="1"/>
</dbReference>
<dbReference type="SUPFAM" id="SSF88713">
    <property type="entry name" value="Glycoside hydrolase/deacetylase"/>
    <property type="match status" value="1"/>
</dbReference>
<dbReference type="Gene3D" id="1.20.1270.50">
    <property type="entry name" value="Glycoside hydrolase family 38, central domain"/>
    <property type="match status" value="1"/>
</dbReference>
<dbReference type="SUPFAM" id="SSF88688">
    <property type="entry name" value="Families 57/38 glycoside transferase middle domain"/>
    <property type="match status" value="1"/>
</dbReference>